<dbReference type="PROSITE" id="PS01081">
    <property type="entry name" value="HTH_TETR_1"/>
    <property type="match status" value="1"/>
</dbReference>
<feature type="DNA-binding region" description="H-T-H motif" evidence="2">
    <location>
        <begin position="31"/>
        <end position="50"/>
    </location>
</feature>
<evidence type="ECO:0000259" key="3">
    <source>
        <dbReference type="PROSITE" id="PS50977"/>
    </source>
</evidence>
<dbReference type="InterPro" id="IPR050624">
    <property type="entry name" value="HTH-type_Tx_Regulator"/>
</dbReference>
<dbReference type="Pfam" id="PF21303">
    <property type="entry name" value="TetR_C_39"/>
    <property type="match status" value="1"/>
</dbReference>
<feature type="domain" description="HTH tetR-type" evidence="3">
    <location>
        <begin position="8"/>
        <end position="68"/>
    </location>
</feature>
<dbReference type="PROSITE" id="PS50977">
    <property type="entry name" value="HTH_TETR_2"/>
    <property type="match status" value="1"/>
</dbReference>
<gene>
    <name evidence="4" type="ORF">FYJ80_05385</name>
</gene>
<accession>A0A7X2PC60</accession>
<dbReference type="PRINTS" id="PR00455">
    <property type="entry name" value="HTHTETR"/>
</dbReference>
<proteinExistence type="predicted"/>
<keyword evidence="5" id="KW-1185">Reference proteome</keyword>
<dbReference type="PANTHER" id="PTHR43479">
    <property type="entry name" value="ACREF/ENVCD OPERON REPRESSOR-RELATED"/>
    <property type="match status" value="1"/>
</dbReference>
<dbReference type="SUPFAM" id="SSF46689">
    <property type="entry name" value="Homeodomain-like"/>
    <property type="match status" value="1"/>
</dbReference>
<keyword evidence="1 2" id="KW-0238">DNA-binding</keyword>
<evidence type="ECO:0000256" key="1">
    <source>
        <dbReference type="ARBA" id="ARBA00023125"/>
    </source>
</evidence>
<dbReference type="InterPro" id="IPR023772">
    <property type="entry name" value="DNA-bd_HTH_TetR-type_CS"/>
</dbReference>
<dbReference type="RefSeq" id="WP_154425183.1">
    <property type="nucleotide sequence ID" value="NZ_VUNN01000008.1"/>
</dbReference>
<dbReference type="GO" id="GO:0003677">
    <property type="term" value="F:DNA binding"/>
    <property type="evidence" value="ECO:0007669"/>
    <property type="project" value="UniProtKB-UniRule"/>
</dbReference>
<evidence type="ECO:0000313" key="5">
    <source>
        <dbReference type="Proteomes" id="UP000460549"/>
    </source>
</evidence>
<dbReference type="Proteomes" id="UP000460549">
    <property type="component" value="Unassembled WGS sequence"/>
</dbReference>
<sequence length="207" mass="23436">MRIVKDSAERRTQILDVSEELFASKGYVSTSTNDIIEKVGIARGTLYYHFKSKEEILDAVVLRFTNNLIKKAREVSKDTSIPLLDRISLTMKSLSSDTPLGRELLSEIHKSENALLHQKVQDIMISNIALIFEQMIKEGNEQGLFNCSYPFAVADMIITYSYIAFDITREISLEDKKLLIKGFIVNIERLLGVAEGSLVNSILKIFE</sequence>
<dbReference type="Gene3D" id="1.10.357.10">
    <property type="entry name" value="Tetracycline Repressor, domain 2"/>
    <property type="match status" value="1"/>
</dbReference>
<evidence type="ECO:0000256" key="2">
    <source>
        <dbReference type="PROSITE-ProRule" id="PRU00335"/>
    </source>
</evidence>
<reference evidence="4 5" key="1">
    <citation type="submission" date="2019-08" db="EMBL/GenBank/DDBJ databases">
        <title>In-depth cultivation of the pig gut microbiome towards novel bacterial diversity and tailored functional studies.</title>
        <authorList>
            <person name="Wylensek D."/>
            <person name="Hitch T.C.A."/>
            <person name="Clavel T."/>
        </authorList>
    </citation>
    <scope>NUCLEOTIDE SEQUENCE [LARGE SCALE GENOMIC DNA]</scope>
    <source>
        <strain evidence="4 5">NM-380-WT-3C1</strain>
    </source>
</reference>
<dbReference type="InterPro" id="IPR009057">
    <property type="entry name" value="Homeodomain-like_sf"/>
</dbReference>
<dbReference type="EMBL" id="VUNN01000008">
    <property type="protein sequence ID" value="MSU06210.1"/>
    <property type="molecule type" value="Genomic_DNA"/>
</dbReference>
<comment type="caution">
    <text evidence="4">The sequence shown here is derived from an EMBL/GenBank/DDBJ whole genome shotgun (WGS) entry which is preliminary data.</text>
</comment>
<evidence type="ECO:0000313" key="4">
    <source>
        <dbReference type="EMBL" id="MSU06210.1"/>
    </source>
</evidence>
<dbReference type="AlphaFoldDB" id="A0A7X2PC60"/>
<dbReference type="InterPro" id="IPR049149">
    <property type="entry name" value="TetR/AcrR_C"/>
</dbReference>
<protein>
    <submittedName>
        <fullName evidence="4">TetR/AcrR family transcriptional regulator</fullName>
    </submittedName>
</protein>
<dbReference type="Pfam" id="PF00440">
    <property type="entry name" value="TetR_N"/>
    <property type="match status" value="1"/>
</dbReference>
<name>A0A7X2PC60_9SPIO</name>
<dbReference type="InterPro" id="IPR001647">
    <property type="entry name" value="HTH_TetR"/>
</dbReference>
<organism evidence="4 5">
    <name type="scientific">Bullifex porci</name>
    <dbReference type="NCBI Taxonomy" id="2606638"/>
    <lineage>
        <taxon>Bacteria</taxon>
        <taxon>Pseudomonadati</taxon>
        <taxon>Spirochaetota</taxon>
        <taxon>Spirochaetia</taxon>
        <taxon>Spirochaetales</taxon>
        <taxon>Spirochaetaceae</taxon>
        <taxon>Bullifex</taxon>
    </lineage>
</organism>
<dbReference type="PANTHER" id="PTHR43479:SF11">
    <property type="entry name" value="ACREF_ENVCD OPERON REPRESSOR-RELATED"/>
    <property type="match status" value="1"/>
</dbReference>